<comment type="caution">
    <text evidence="2">The sequence shown here is derived from an EMBL/GenBank/DDBJ whole genome shotgun (WGS) entry which is preliminary data.</text>
</comment>
<keyword evidence="1" id="KW-1133">Transmembrane helix</keyword>
<dbReference type="RefSeq" id="WP_010899058.1">
    <property type="nucleotide sequence ID" value="NZ_CP040441.1"/>
</dbReference>
<feature type="transmembrane region" description="Helical" evidence="1">
    <location>
        <begin position="63"/>
        <end position="94"/>
    </location>
</feature>
<keyword evidence="1" id="KW-0472">Membrane</keyword>
<protein>
    <submittedName>
        <fullName evidence="2">Branched-chain amino acid transporter</fullName>
    </submittedName>
</protein>
<dbReference type="PATRIC" id="fig|136160.3.peg.1315"/>
<proteinExistence type="predicted"/>
<reference evidence="2" key="1">
    <citation type="submission" date="2015-08" db="EMBL/GenBank/DDBJ databases">
        <title>Complete DNA Sequence of Pseudomonas syringae pv. actinidiae, the Causal Agent of Kiwifruit Canker Disease.</title>
        <authorList>
            <person name="Rikkerink E.H.A."/>
            <person name="Fineran P.C."/>
        </authorList>
    </citation>
    <scope>NUCLEOTIDE SEQUENCE</scope>
    <source>
        <strain evidence="2">DSM 13666</strain>
    </source>
</reference>
<gene>
    <name evidence="2" type="ORF">AMD02_05160</name>
</gene>
<evidence type="ECO:0000313" key="2">
    <source>
        <dbReference type="EMBL" id="KOO38317.1"/>
    </source>
</evidence>
<feature type="transmembrane region" description="Helical" evidence="1">
    <location>
        <begin position="6"/>
        <end position="27"/>
    </location>
</feature>
<evidence type="ECO:0000256" key="1">
    <source>
        <dbReference type="SAM" id="Phobius"/>
    </source>
</evidence>
<dbReference type="EMBL" id="LILD01000001">
    <property type="protein sequence ID" value="KOO38317.1"/>
    <property type="molecule type" value="Genomic_DNA"/>
</dbReference>
<accession>A0A0M0KI77</accession>
<feature type="transmembrane region" description="Helical" evidence="1">
    <location>
        <begin position="39"/>
        <end position="57"/>
    </location>
</feature>
<dbReference type="Pfam" id="PF05437">
    <property type="entry name" value="AzlD"/>
    <property type="match status" value="1"/>
</dbReference>
<organism evidence="2">
    <name type="scientific">Halalkalibacterium halodurans</name>
    <name type="common">Bacillus halodurans</name>
    <dbReference type="NCBI Taxonomy" id="86665"/>
    <lineage>
        <taxon>Bacteria</taxon>
        <taxon>Bacillati</taxon>
        <taxon>Bacillota</taxon>
        <taxon>Bacilli</taxon>
        <taxon>Bacillales</taxon>
        <taxon>Bacillaceae</taxon>
        <taxon>Halalkalibacterium (ex Joshi et al. 2022)</taxon>
    </lineage>
</organism>
<sequence length="102" mass="11111">MSLMMVWLILGMALVTYIPRMLPLVFLDTEKFPQWMKGVLQNVPYAALGALIFPGILGAHDQLWIALFGGVVAVAFAYLGANLIVVVLASIGFVSGLTYFFS</sequence>
<dbReference type="GeneID" id="87598437"/>
<name>A0A0M0KI77_ALKHA</name>
<dbReference type="AlphaFoldDB" id="A0A0M0KI77"/>
<dbReference type="InterPro" id="IPR008407">
    <property type="entry name" value="Brnchd-chn_aa_trnsp_AzlD"/>
</dbReference>
<dbReference type="OMA" id="FMAIVTY"/>
<keyword evidence="1" id="KW-0812">Transmembrane</keyword>
<accession>A0A4Y7WXP2</accession>